<sequence length="97" mass="9932">MSVSITSLSFSSAKEALKTGLEAIKGGQTAFDLGSITTTDSSSIAVMLAWQRAAKAASTPLQFLNTPDNILSLAALYGVTDLLGLPAPVNAHGEATH</sequence>
<protein>
    <submittedName>
        <fullName evidence="2">STAS domain-containing protein</fullName>
    </submittedName>
</protein>
<keyword evidence="3" id="KW-1185">Reference proteome</keyword>
<evidence type="ECO:0000259" key="1">
    <source>
        <dbReference type="Pfam" id="PF13466"/>
    </source>
</evidence>
<organism evidence="2 3">
    <name type="scientific">Oxalobacter vibrioformis</name>
    <dbReference type="NCBI Taxonomy" id="933080"/>
    <lineage>
        <taxon>Bacteria</taxon>
        <taxon>Pseudomonadati</taxon>
        <taxon>Pseudomonadota</taxon>
        <taxon>Betaproteobacteria</taxon>
        <taxon>Burkholderiales</taxon>
        <taxon>Oxalobacteraceae</taxon>
        <taxon>Oxalobacter</taxon>
    </lineage>
</organism>
<dbReference type="AlphaFoldDB" id="A0A9E9LWU1"/>
<evidence type="ECO:0000313" key="2">
    <source>
        <dbReference type="EMBL" id="WAW09070.1"/>
    </source>
</evidence>
<dbReference type="Gene3D" id="3.30.750.24">
    <property type="entry name" value="STAS domain"/>
    <property type="match status" value="1"/>
</dbReference>
<dbReference type="InterPro" id="IPR036513">
    <property type="entry name" value="STAS_dom_sf"/>
</dbReference>
<reference evidence="2" key="1">
    <citation type="journal article" date="2022" name="Front. Microbiol.">
        <title>New perspectives on an old grouping: The genomic and phenotypic variability of Oxalobacter formigenes and the implications for calcium oxalate stone prevention.</title>
        <authorList>
            <person name="Chmiel J.A."/>
            <person name="Carr C."/>
            <person name="Stuivenberg G.A."/>
            <person name="Venema R."/>
            <person name="Chanyi R.M."/>
            <person name="Al K.F."/>
            <person name="Giguere D."/>
            <person name="Say H."/>
            <person name="Akouris P.P."/>
            <person name="Dominguez Romero S.A."/>
            <person name="Kwong A."/>
            <person name="Tai V."/>
            <person name="Koval S.F."/>
            <person name="Razvi H."/>
            <person name="Bjazevic J."/>
            <person name="Burton J.P."/>
        </authorList>
    </citation>
    <scope>NUCLEOTIDE SEQUENCE</scope>
    <source>
        <strain evidence="2">WoOx3</strain>
    </source>
</reference>
<dbReference type="SUPFAM" id="SSF52091">
    <property type="entry name" value="SpoIIaa-like"/>
    <property type="match status" value="1"/>
</dbReference>
<accession>A0A9E9LWU1</accession>
<gene>
    <name evidence="2" type="ORF">NB640_07185</name>
</gene>
<feature type="domain" description="MlaB-like STAS" evidence="1">
    <location>
        <begin position="8"/>
        <end position="79"/>
    </location>
</feature>
<dbReference type="EMBL" id="CP098242">
    <property type="protein sequence ID" value="WAW09070.1"/>
    <property type="molecule type" value="Genomic_DNA"/>
</dbReference>
<dbReference type="InterPro" id="IPR058548">
    <property type="entry name" value="MlaB-like_STAS"/>
</dbReference>
<dbReference type="RefSeq" id="WP_269308063.1">
    <property type="nucleotide sequence ID" value="NZ_CP098242.1"/>
</dbReference>
<name>A0A9E9LWU1_9BURK</name>
<dbReference type="KEGG" id="ovb:NB640_07185"/>
<proteinExistence type="predicted"/>
<evidence type="ECO:0000313" key="3">
    <source>
        <dbReference type="Proteomes" id="UP001156215"/>
    </source>
</evidence>
<dbReference type="Proteomes" id="UP001156215">
    <property type="component" value="Chromosome"/>
</dbReference>
<dbReference type="Pfam" id="PF13466">
    <property type="entry name" value="STAS_2"/>
    <property type="match status" value="1"/>
</dbReference>